<dbReference type="EMBL" id="OZ034814">
    <property type="protein sequence ID" value="CAL1359073.1"/>
    <property type="molecule type" value="Genomic_DNA"/>
</dbReference>
<keyword evidence="3" id="KW-1185">Reference proteome</keyword>
<dbReference type="AlphaFoldDB" id="A0AAV2CRP2"/>
<accession>A0AAV2CRP2</accession>
<dbReference type="PANTHER" id="PTHR11439">
    <property type="entry name" value="GAG-POL-RELATED RETROTRANSPOSON"/>
    <property type="match status" value="1"/>
</dbReference>
<protein>
    <recommendedName>
        <fullName evidence="1">Reverse transcriptase Ty1/copia-type domain-containing protein</fullName>
    </recommendedName>
</protein>
<name>A0AAV2CRP2_9ROSI</name>
<dbReference type="InterPro" id="IPR013103">
    <property type="entry name" value="RVT_2"/>
</dbReference>
<proteinExistence type="predicted"/>
<dbReference type="Proteomes" id="UP001497516">
    <property type="component" value="Chromosome 10"/>
</dbReference>
<reference evidence="2 3" key="1">
    <citation type="submission" date="2024-04" db="EMBL/GenBank/DDBJ databases">
        <authorList>
            <person name="Fracassetti M."/>
        </authorList>
    </citation>
    <scope>NUCLEOTIDE SEQUENCE [LARGE SCALE GENOMIC DNA]</scope>
</reference>
<dbReference type="Pfam" id="PF07727">
    <property type="entry name" value="RVT_2"/>
    <property type="match status" value="1"/>
</dbReference>
<feature type="domain" description="Reverse transcriptase Ty1/copia-type" evidence="1">
    <location>
        <begin position="53"/>
        <end position="295"/>
    </location>
</feature>
<organism evidence="2 3">
    <name type="scientific">Linum trigynum</name>
    <dbReference type="NCBI Taxonomy" id="586398"/>
    <lineage>
        <taxon>Eukaryota</taxon>
        <taxon>Viridiplantae</taxon>
        <taxon>Streptophyta</taxon>
        <taxon>Embryophyta</taxon>
        <taxon>Tracheophyta</taxon>
        <taxon>Spermatophyta</taxon>
        <taxon>Magnoliopsida</taxon>
        <taxon>eudicotyledons</taxon>
        <taxon>Gunneridae</taxon>
        <taxon>Pentapetalae</taxon>
        <taxon>rosids</taxon>
        <taxon>fabids</taxon>
        <taxon>Malpighiales</taxon>
        <taxon>Linaceae</taxon>
        <taxon>Linum</taxon>
    </lineage>
</organism>
<sequence>MATRGQRGIFKPKRLFSAQVSYVDIEPSSVKRALSDSRWAAAMLEEFQALIRNNSWTLVPRPTDQNIVACRWVFRIKRNPDGSVDRFKDRLVAKGFTQRPGLDFHDTYSLVLKPVTIRLVFSIALTNHWPIYQFDVNNAFLQGSLQETIYMAQPHGFQDHARPDHVCRLSRPIYGLRQAPRSWYMELCTFLHHEGFTKTTSDASLFVYHHGASLLYFLVYVDDLLLTGNDEALLTRFQDRLSARFSLKRLGQVNYFLGIEVLPTSTGILLSQHKFITDVLDRFGMADAQPAPTPLSSTAALTLRDGSPPADPTLFRQALGSLQYILCTRPDVAFAVNKLSQFMHAPTQQHW</sequence>
<dbReference type="InterPro" id="IPR043502">
    <property type="entry name" value="DNA/RNA_pol_sf"/>
</dbReference>
<evidence type="ECO:0000313" key="3">
    <source>
        <dbReference type="Proteomes" id="UP001497516"/>
    </source>
</evidence>
<dbReference type="SUPFAM" id="SSF56672">
    <property type="entry name" value="DNA/RNA polymerases"/>
    <property type="match status" value="1"/>
</dbReference>
<dbReference type="PANTHER" id="PTHR11439:SF450">
    <property type="entry name" value="REVERSE TRANSCRIPTASE TY1_COPIA-TYPE DOMAIN-CONTAINING PROTEIN"/>
    <property type="match status" value="1"/>
</dbReference>
<gene>
    <name evidence="2" type="ORF">LTRI10_LOCUS6586</name>
</gene>
<evidence type="ECO:0000313" key="2">
    <source>
        <dbReference type="EMBL" id="CAL1359073.1"/>
    </source>
</evidence>
<evidence type="ECO:0000259" key="1">
    <source>
        <dbReference type="Pfam" id="PF07727"/>
    </source>
</evidence>